<dbReference type="Pfam" id="PF13228">
    <property type="entry name" value="DUF4037"/>
    <property type="match status" value="1"/>
</dbReference>
<feature type="domain" description="DUF4037" evidence="2">
    <location>
        <begin position="4"/>
        <end position="101"/>
    </location>
</feature>
<dbReference type="EMBL" id="VFMN01000001">
    <property type="protein sequence ID" value="TQJ09755.1"/>
    <property type="molecule type" value="Genomic_DNA"/>
</dbReference>
<evidence type="ECO:0000259" key="2">
    <source>
        <dbReference type="Pfam" id="PF13228"/>
    </source>
</evidence>
<name>A0A542E346_9MICO</name>
<comment type="caution">
    <text evidence="3">The sequence shown here is derived from an EMBL/GenBank/DDBJ whole genome shotgun (WGS) entry which is preliminary data.</text>
</comment>
<dbReference type="RefSeq" id="WP_141849077.1">
    <property type="nucleotide sequence ID" value="NZ_BAAAPR010000007.1"/>
</dbReference>
<dbReference type="AlphaFoldDB" id="A0A542E346"/>
<protein>
    <submittedName>
        <fullName evidence="3">Uncharacterized protein DUF4037</fullName>
    </submittedName>
</protein>
<sequence>MADWLALPGQAALEVTAGPVWRDDTGEPTGVRARLASYPRDLAAVLVAVDWQRLAQELPLVGRTGEQGDELGSRVVTARLVDAALHLGFLLEGRWAPYPTWRGTVFAGLPRCGALVPALTAALAAPTWRERQEHLARALRGLYDVQRAAGLVVVGPDPLEPFFDRRFLGVRTGVTQVLLDGVDDVDARAAFPLGAVEQWCGSVDLLTAPDRRAAVVRPAGPAPPAAGARSARRPR</sequence>
<proteinExistence type="predicted"/>
<organism evidence="3 4">
    <name type="scientific">Lapillicoccus jejuensis</name>
    <dbReference type="NCBI Taxonomy" id="402171"/>
    <lineage>
        <taxon>Bacteria</taxon>
        <taxon>Bacillati</taxon>
        <taxon>Actinomycetota</taxon>
        <taxon>Actinomycetes</taxon>
        <taxon>Micrococcales</taxon>
        <taxon>Intrasporangiaceae</taxon>
        <taxon>Lapillicoccus</taxon>
    </lineage>
</organism>
<evidence type="ECO:0000256" key="1">
    <source>
        <dbReference type="SAM" id="MobiDB-lite"/>
    </source>
</evidence>
<dbReference type="Proteomes" id="UP000317893">
    <property type="component" value="Unassembled WGS sequence"/>
</dbReference>
<dbReference type="OrthoDB" id="3030at2"/>
<feature type="region of interest" description="Disordered" evidence="1">
    <location>
        <begin position="216"/>
        <end position="235"/>
    </location>
</feature>
<keyword evidence="4" id="KW-1185">Reference proteome</keyword>
<feature type="compositionally biased region" description="Low complexity" evidence="1">
    <location>
        <begin position="216"/>
        <end position="229"/>
    </location>
</feature>
<evidence type="ECO:0000313" key="3">
    <source>
        <dbReference type="EMBL" id="TQJ09755.1"/>
    </source>
</evidence>
<dbReference type="InterPro" id="IPR025117">
    <property type="entry name" value="DUF4037"/>
</dbReference>
<gene>
    <name evidence="3" type="ORF">FB458_2869</name>
</gene>
<evidence type="ECO:0000313" key="4">
    <source>
        <dbReference type="Proteomes" id="UP000317893"/>
    </source>
</evidence>
<accession>A0A542E346</accession>
<reference evidence="3 4" key="1">
    <citation type="submission" date="2019-06" db="EMBL/GenBank/DDBJ databases">
        <title>Sequencing the genomes of 1000 actinobacteria strains.</title>
        <authorList>
            <person name="Klenk H.-P."/>
        </authorList>
    </citation>
    <scope>NUCLEOTIDE SEQUENCE [LARGE SCALE GENOMIC DNA]</scope>
    <source>
        <strain evidence="3 4">DSM 18607</strain>
    </source>
</reference>